<evidence type="ECO:0000313" key="1">
    <source>
        <dbReference type="EMBL" id="MBF1673545.1"/>
    </source>
</evidence>
<dbReference type="AlphaFoldDB" id="A0A930LTZ6"/>
<sequence length="202" mass="22133">MPLITEVTKRLHGVAPKLASVLPAQCPRCEWPLASRIDLTLITCVNPRCPAKIEESTYHVVQGIGATTVSSDDVYRYVEQTKTRNPLSILTARSGESLYEGADPALADDINEAVAAADLTPAEFVALPHLPHVGRDEAEALFAEDVPLERSYKPIKDGGVPYVQARLAIPNDTVSLHAGRVYETLLEFETDITTAWKQLEEK</sequence>
<evidence type="ECO:0000313" key="2">
    <source>
        <dbReference type="Proteomes" id="UP000785653"/>
    </source>
</evidence>
<dbReference type="Proteomes" id="UP000785653">
    <property type="component" value="Unassembled WGS sequence"/>
</dbReference>
<accession>A0A930LTZ6</accession>
<name>A0A930LTZ6_9MICC</name>
<gene>
    <name evidence="1" type="ORF">HXO65_04980</name>
</gene>
<dbReference type="EMBL" id="JABZXS010000056">
    <property type="protein sequence ID" value="MBF1673545.1"/>
    <property type="molecule type" value="Genomic_DNA"/>
</dbReference>
<protein>
    <submittedName>
        <fullName evidence="1">Uncharacterized protein</fullName>
    </submittedName>
</protein>
<comment type="caution">
    <text evidence="1">The sequence shown here is derived from an EMBL/GenBank/DDBJ whole genome shotgun (WGS) entry which is preliminary data.</text>
</comment>
<organism evidence="1 2">
    <name type="scientific">Rothia mucilaginosa</name>
    <dbReference type="NCBI Taxonomy" id="43675"/>
    <lineage>
        <taxon>Bacteria</taxon>
        <taxon>Bacillati</taxon>
        <taxon>Actinomycetota</taxon>
        <taxon>Actinomycetes</taxon>
        <taxon>Micrococcales</taxon>
        <taxon>Micrococcaceae</taxon>
        <taxon>Rothia</taxon>
    </lineage>
</organism>
<reference evidence="1" key="1">
    <citation type="submission" date="2020-04" db="EMBL/GenBank/DDBJ databases">
        <title>Deep metagenomics examines the oral microbiome during advanced dental caries in children, revealing novel taxa and co-occurrences with host molecules.</title>
        <authorList>
            <person name="Baker J.L."/>
            <person name="Morton J.T."/>
            <person name="Dinis M."/>
            <person name="Alvarez R."/>
            <person name="Tran N.C."/>
            <person name="Knight R."/>
            <person name="Edlund A."/>
        </authorList>
    </citation>
    <scope>NUCLEOTIDE SEQUENCE</scope>
    <source>
        <strain evidence="1">JCVI_47_bin.3</strain>
    </source>
</reference>
<proteinExistence type="predicted"/>